<name>A0A0A8ZVV7_ARUDO</name>
<reference evidence="1" key="2">
    <citation type="journal article" date="2015" name="Data Brief">
        <title>Shoot transcriptome of the giant reed, Arundo donax.</title>
        <authorList>
            <person name="Barrero R.A."/>
            <person name="Guerrero F.D."/>
            <person name="Moolhuijzen P."/>
            <person name="Goolsby J.A."/>
            <person name="Tidwell J."/>
            <person name="Bellgard S.E."/>
            <person name="Bellgard M.I."/>
        </authorList>
    </citation>
    <scope>NUCLEOTIDE SEQUENCE</scope>
    <source>
        <tissue evidence="1">Shoot tissue taken approximately 20 cm above the soil surface</tissue>
    </source>
</reference>
<reference evidence="1" key="1">
    <citation type="submission" date="2014-09" db="EMBL/GenBank/DDBJ databases">
        <authorList>
            <person name="Magalhaes I.L.F."/>
            <person name="Oliveira U."/>
            <person name="Santos F.R."/>
            <person name="Vidigal T.H.D.A."/>
            <person name="Brescovit A.D."/>
            <person name="Santos A.J."/>
        </authorList>
    </citation>
    <scope>NUCLEOTIDE SEQUENCE</scope>
    <source>
        <tissue evidence="1">Shoot tissue taken approximately 20 cm above the soil surface</tissue>
    </source>
</reference>
<organism evidence="1">
    <name type="scientific">Arundo donax</name>
    <name type="common">Giant reed</name>
    <name type="synonym">Donax arundinaceus</name>
    <dbReference type="NCBI Taxonomy" id="35708"/>
    <lineage>
        <taxon>Eukaryota</taxon>
        <taxon>Viridiplantae</taxon>
        <taxon>Streptophyta</taxon>
        <taxon>Embryophyta</taxon>
        <taxon>Tracheophyta</taxon>
        <taxon>Spermatophyta</taxon>
        <taxon>Magnoliopsida</taxon>
        <taxon>Liliopsida</taxon>
        <taxon>Poales</taxon>
        <taxon>Poaceae</taxon>
        <taxon>PACMAD clade</taxon>
        <taxon>Arundinoideae</taxon>
        <taxon>Arundineae</taxon>
        <taxon>Arundo</taxon>
    </lineage>
</organism>
<proteinExistence type="predicted"/>
<accession>A0A0A8ZVV7</accession>
<evidence type="ECO:0000313" key="1">
    <source>
        <dbReference type="EMBL" id="JAD42971.1"/>
    </source>
</evidence>
<dbReference type="EMBL" id="GBRH01254924">
    <property type="protein sequence ID" value="JAD42971.1"/>
    <property type="molecule type" value="Transcribed_RNA"/>
</dbReference>
<protein>
    <submittedName>
        <fullName evidence="1">Uncharacterized protein</fullName>
    </submittedName>
</protein>
<sequence>MCHHLINQVCYKLGSCKQLGLVISLICQYAIFSSSTTGTRSKRPISGNLVFTTAMRAANTSENTGEAIYDLMYDWQKSPRPRTRF</sequence>
<dbReference type="AlphaFoldDB" id="A0A0A8ZVV7"/>